<dbReference type="InterPro" id="IPR029055">
    <property type="entry name" value="Ntn_hydrolases_N"/>
</dbReference>
<dbReference type="AlphaFoldDB" id="A0A7D4HQH1"/>
<dbReference type="GO" id="GO:0103068">
    <property type="term" value="F:leukotriene C4 gamma-glutamyl transferase activity"/>
    <property type="evidence" value="ECO:0007669"/>
    <property type="project" value="UniProtKB-EC"/>
</dbReference>
<evidence type="ECO:0000313" key="8">
    <source>
        <dbReference type="Proteomes" id="UP000500970"/>
    </source>
</evidence>
<evidence type="ECO:0000256" key="5">
    <source>
        <dbReference type="PIRSR" id="PIRSR600101-2"/>
    </source>
</evidence>
<evidence type="ECO:0000256" key="2">
    <source>
        <dbReference type="ARBA" id="ARBA00001089"/>
    </source>
</evidence>
<dbReference type="SUPFAM" id="SSF56235">
    <property type="entry name" value="N-terminal nucleophile aminohydrolases (Ntn hydrolases)"/>
    <property type="match status" value="1"/>
</dbReference>
<keyword evidence="6" id="KW-0317">Glutathione biosynthesis</keyword>
<comment type="subunit">
    <text evidence="6">This enzyme consists of two polypeptide chains, which are synthesized in precursor form from a single polypeptide.</text>
</comment>
<dbReference type="InterPro" id="IPR043137">
    <property type="entry name" value="GGT_ssub_C"/>
</dbReference>
<sequence length="528" mass="57316">MRKFEFPGRPVSVGSRGMVATSNPAAALAGLDILRSGGNAVDAAIAVAAMLAVVEPTQTGIGGDCFVLIKKRGQPVIALNGAGWAPRRTSAEHLRDSGLENISADNVHAVTVPGAVRAWELLLKDHGTRSFEELFCPAIASAEQGYLVTERLARDWARSAEKVSGTSEVKEIFLAQGRPPTVGDRRFNAKLGKALRAIAENGADAFYEGWIAEDIVASLRQHGGVMELEDLAEYNAEYVQPISTEYRGYRLWECPPSGQGIVALQIASMLNRFDLSAYGPLSVERFHLQAEVSRIAYAERDAFLCDPNHHPLSVDQWLSATRIEQHVGRISQDRRIEDVQSFIMPEHKDTVFISVADTDGTVVAFINSLFDDFGSGLMACKSGVLLHNRGCGFSLQAGHPNEIAGRKRPMHTIIPAMLTKESEAVMSFGVTGGHYQPAGQMQVLANIVDYGMSVQEAIEHPRMLARGDSFEMESTVPESIWAALREKGHFPTVSPNPLGTCHAIWVDHSRGVFLGGSDGRRDGLAIGF</sequence>
<dbReference type="EMBL" id="CP053985">
    <property type="protein sequence ID" value="QKH35359.1"/>
    <property type="molecule type" value="Genomic_DNA"/>
</dbReference>
<evidence type="ECO:0000313" key="7">
    <source>
        <dbReference type="EMBL" id="QKH35359.1"/>
    </source>
</evidence>
<dbReference type="EC" id="3.4.19.13" evidence="6"/>
<dbReference type="UniPathway" id="UPA00204"/>
<dbReference type="Pfam" id="PF01019">
    <property type="entry name" value="G_glu_transpept"/>
    <property type="match status" value="1"/>
</dbReference>
<dbReference type="EC" id="2.3.2.2" evidence="6"/>
<feature type="binding site" evidence="5">
    <location>
        <position position="433"/>
    </location>
    <ligand>
        <name>L-glutamate</name>
        <dbReference type="ChEBI" id="CHEBI:29985"/>
    </ligand>
</feature>
<gene>
    <name evidence="7" type="primary">ggt</name>
    <name evidence="7" type="ORF">FOC84_10540</name>
</gene>
<proteinExistence type="inferred from homology"/>
<dbReference type="GO" id="GO:0036374">
    <property type="term" value="F:glutathione hydrolase activity"/>
    <property type="evidence" value="ECO:0007669"/>
    <property type="project" value="UniProtKB-UniRule"/>
</dbReference>
<keyword evidence="6" id="KW-0378">Hydrolase</keyword>
<reference evidence="7 8" key="1">
    <citation type="submission" date="2020-05" db="EMBL/GenBank/DDBJ databases">
        <title>FDA dAtabase for Regulatory Grade micrObial Sequences (FDA-ARGOS): Supporting development and validation of Infectious Disease Dx tests.</title>
        <authorList>
            <person name="Sproer C."/>
            <person name="Gronow S."/>
            <person name="Severitt S."/>
            <person name="Schroder I."/>
            <person name="Tallon L."/>
            <person name="Sadzewicz L."/>
            <person name="Zhao X."/>
            <person name="Vavikolanu K."/>
            <person name="Mehta A."/>
            <person name="Aluvathingal J."/>
            <person name="Nadendla S."/>
            <person name="Myers T."/>
            <person name="Yan Y."/>
            <person name="Sichtig H."/>
        </authorList>
    </citation>
    <scope>NUCLEOTIDE SEQUENCE [LARGE SCALE GENOMIC DNA]</scope>
    <source>
        <strain evidence="7 8">FDAARGOS_790</strain>
    </source>
</reference>
<keyword evidence="6 7" id="KW-0012">Acyltransferase</keyword>
<keyword evidence="8" id="KW-1185">Reference proteome</keyword>
<dbReference type="Gene3D" id="3.60.20.40">
    <property type="match status" value="1"/>
</dbReference>
<dbReference type="GO" id="GO:0006750">
    <property type="term" value="P:glutathione biosynthetic process"/>
    <property type="evidence" value="ECO:0007669"/>
    <property type="project" value="UniProtKB-KW"/>
</dbReference>
<dbReference type="PANTHER" id="PTHR43881:SF1">
    <property type="entry name" value="GAMMA-GLUTAMYLTRANSPEPTIDASE (AFU_ORTHOLOGUE AFUA_4G13580)"/>
    <property type="match status" value="1"/>
</dbReference>
<evidence type="ECO:0000256" key="3">
    <source>
        <dbReference type="ARBA" id="ARBA00047417"/>
    </source>
</evidence>
<feature type="active site" description="Nucleophile" evidence="4">
    <location>
        <position position="350"/>
    </location>
</feature>
<dbReference type="Gene3D" id="1.10.246.130">
    <property type="match status" value="1"/>
</dbReference>
<dbReference type="PRINTS" id="PR01210">
    <property type="entry name" value="GGTRANSPTASE"/>
</dbReference>
<comment type="catalytic activity">
    <reaction evidence="2 6">
        <text>glutathione + H2O = L-cysteinylglycine + L-glutamate</text>
        <dbReference type="Rhea" id="RHEA:28807"/>
        <dbReference type="ChEBI" id="CHEBI:15377"/>
        <dbReference type="ChEBI" id="CHEBI:29985"/>
        <dbReference type="ChEBI" id="CHEBI:57925"/>
        <dbReference type="ChEBI" id="CHEBI:61694"/>
        <dbReference type="EC" id="3.4.19.13"/>
    </reaction>
</comment>
<dbReference type="RefSeq" id="WP_173144375.1">
    <property type="nucleotide sequence ID" value="NZ_CP053985.1"/>
</dbReference>
<keyword evidence="6 7" id="KW-0808">Transferase</keyword>
<comment type="PTM">
    <text evidence="6">Cleaved by autocatalysis into a large and a small subunit.</text>
</comment>
<comment type="catalytic activity">
    <reaction evidence="3 6">
        <text>an N-terminal (5-L-glutamyl)-[peptide] + an alpha-amino acid = 5-L-glutamyl amino acid + an N-terminal L-alpha-aminoacyl-[peptide]</text>
        <dbReference type="Rhea" id="RHEA:23904"/>
        <dbReference type="Rhea" id="RHEA-COMP:9780"/>
        <dbReference type="Rhea" id="RHEA-COMP:9795"/>
        <dbReference type="ChEBI" id="CHEBI:77644"/>
        <dbReference type="ChEBI" id="CHEBI:78597"/>
        <dbReference type="ChEBI" id="CHEBI:78599"/>
        <dbReference type="ChEBI" id="CHEBI:78608"/>
        <dbReference type="EC" id="2.3.2.2"/>
    </reaction>
</comment>
<dbReference type="Proteomes" id="UP000500970">
    <property type="component" value="Chromosome"/>
</dbReference>
<dbReference type="PANTHER" id="PTHR43881">
    <property type="entry name" value="GAMMA-GLUTAMYLTRANSPEPTIDASE (AFU_ORTHOLOGUE AFUA_4G13580)"/>
    <property type="match status" value="1"/>
</dbReference>
<dbReference type="InterPro" id="IPR052896">
    <property type="entry name" value="GGT-like_enzyme"/>
</dbReference>
<name>A0A7D4HQH1_9BURK</name>
<evidence type="ECO:0000256" key="1">
    <source>
        <dbReference type="ARBA" id="ARBA00001049"/>
    </source>
</evidence>
<organism evidence="7 8">
    <name type="scientific">Achromobacter pestifer</name>
    <dbReference type="NCBI Taxonomy" id="1353889"/>
    <lineage>
        <taxon>Bacteria</taxon>
        <taxon>Pseudomonadati</taxon>
        <taxon>Pseudomonadota</taxon>
        <taxon>Betaproteobacteria</taxon>
        <taxon>Burkholderiales</taxon>
        <taxon>Alcaligenaceae</taxon>
        <taxon>Achromobacter</taxon>
    </lineage>
</organism>
<comment type="catalytic activity">
    <reaction evidence="1 6">
        <text>an S-substituted glutathione + H2O = an S-substituted L-cysteinylglycine + L-glutamate</text>
        <dbReference type="Rhea" id="RHEA:59468"/>
        <dbReference type="ChEBI" id="CHEBI:15377"/>
        <dbReference type="ChEBI" id="CHEBI:29985"/>
        <dbReference type="ChEBI" id="CHEBI:90779"/>
        <dbReference type="ChEBI" id="CHEBI:143103"/>
        <dbReference type="EC" id="3.4.19.13"/>
    </reaction>
</comment>
<evidence type="ECO:0000256" key="6">
    <source>
        <dbReference type="RuleBase" id="RU368036"/>
    </source>
</evidence>
<dbReference type="InterPro" id="IPR000101">
    <property type="entry name" value="GGT_peptidase"/>
</dbReference>
<accession>A0A7D4HQH1</accession>
<keyword evidence="6" id="KW-0865">Zymogen</keyword>
<comment type="similarity">
    <text evidence="6">Belongs to the gamma-glutamyltransferase family.</text>
</comment>
<dbReference type="KEGG" id="apes:FOC84_10540"/>
<dbReference type="GO" id="GO:0006751">
    <property type="term" value="P:glutathione catabolic process"/>
    <property type="evidence" value="ECO:0007669"/>
    <property type="project" value="UniProtKB-UniRule"/>
</dbReference>
<comment type="pathway">
    <text evidence="6">Sulfur metabolism; glutathione metabolism.</text>
</comment>
<dbReference type="NCBIfam" id="TIGR00066">
    <property type="entry name" value="g_glut_trans"/>
    <property type="match status" value="1"/>
</dbReference>
<dbReference type="InterPro" id="IPR043138">
    <property type="entry name" value="GGT_lsub"/>
</dbReference>
<evidence type="ECO:0000256" key="4">
    <source>
        <dbReference type="PIRSR" id="PIRSR600101-1"/>
    </source>
</evidence>
<protein>
    <recommendedName>
        <fullName evidence="6">Glutathione hydrolase proenzyme</fullName>
        <ecNumber evidence="6">2.3.2.2</ecNumber>
        <ecNumber evidence="6">3.4.19.13</ecNumber>
    </recommendedName>
    <component>
        <recommendedName>
            <fullName evidence="6">Glutathione hydrolase large chain</fullName>
        </recommendedName>
    </component>
    <component>
        <recommendedName>
            <fullName evidence="6">Glutathione hydrolase small chain</fullName>
        </recommendedName>
    </component>
</protein>